<evidence type="ECO:0000313" key="1">
    <source>
        <dbReference type="EMBL" id="GAG43956.1"/>
    </source>
</evidence>
<sequence length="70" mass="8051">MIRMTLCPNCETIQKAGTTCTICKCPITSTPVSYPEHIEEDYELQSRRHLAYLDMIYGPGKKEEEQDDKP</sequence>
<accession>X0Z616</accession>
<organism evidence="1">
    <name type="scientific">marine sediment metagenome</name>
    <dbReference type="NCBI Taxonomy" id="412755"/>
    <lineage>
        <taxon>unclassified sequences</taxon>
        <taxon>metagenomes</taxon>
        <taxon>ecological metagenomes</taxon>
    </lineage>
</organism>
<dbReference type="AlphaFoldDB" id="X0Z616"/>
<protein>
    <submittedName>
        <fullName evidence="1">Uncharacterized protein</fullName>
    </submittedName>
</protein>
<dbReference type="EMBL" id="BARS01053927">
    <property type="protein sequence ID" value="GAG43956.1"/>
    <property type="molecule type" value="Genomic_DNA"/>
</dbReference>
<comment type="caution">
    <text evidence="1">The sequence shown here is derived from an EMBL/GenBank/DDBJ whole genome shotgun (WGS) entry which is preliminary data.</text>
</comment>
<proteinExistence type="predicted"/>
<reference evidence="1" key="1">
    <citation type="journal article" date="2014" name="Front. Microbiol.">
        <title>High frequency of phylogenetically diverse reductive dehalogenase-homologous genes in deep subseafloor sedimentary metagenomes.</title>
        <authorList>
            <person name="Kawai M."/>
            <person name="Futagami T."/>
            <person name="Toyoda A."/>
            <person name="Takaki Y."/>
            <person name="Nishi S."/>
            <person name="Hori S."/>
            <person name="Arai W."/>
            <person name="Tsubouchi T."/>
            <person name="Morono Y."/>
            <person name="Uchiyama I."/>
            <person name="Ito T."/>
            <person name="Fujiyama A."/>
            <person name="Inagaki F."/>
            <person name="Takami H."/>
        </authorList>
    </citation>
    <scope>NUCLEOTIDE SEQUENCE</scope>
    <source>
        <strain evidence="1">Expedition CK06-06</strain>
    </source>
</reference>
<name>X0Z616_9ZZZZ</name>
<gene>
    <name evidence="1" type="ORF">S01H1_79929</name>
</gene>